<dbReference type="GO" id="GO:0016020">
    <property type="term" value="C:membrane"/>
    <property type="evidence" value="ECO:0007669"/>
    <property type="project" value="UniProtKB-SubCell"/>
</dbReference>
<evidence type="ECO:0000256" key="3">
    <source>
        <dbReference type="ARBA" id="ARBA00022528"/>
    </source>
</evidence>
<keyword evidence="13 15" id="KW-0472">Membrane</keyword>
<keyword evidence="4" id="KW-0934">Plastid</keyword>
<evidence type="ECO:0000313" key="17">
    <source>
        <dbReference type="EMBL" id="KAK9829396.1"/>
    </source>
</evidence>
<dbReference type="Pfam" id="PF08417">
    <property type="entry name" value="PaO"/>
    <property type="match status" value="1"/>
</dbReference>
<keyword evidence="8" id="KW-0809">Transit peptide</keyword>
<dbReference type="GO" id="GO:0051537">
    <property type="term" value="F:2 iron, 2 sulfur cluster binding"/>
    <property type="evidence" value="ECO:0007669"/>
    <property type="project" value="UniProtKB-KW"/>
</dbReference>
<sequence>MYSGALLGLPAGPIHVAKIGSCALQPQHGCTLGQLPKQLARHARPERRKRLQWPCQVSDHTGTQPQAAVTAERATADNGHQAKAKEQNRDQAEEESEFVWTRNWYPVGIAADLDKRRPHEVVLLGKQLVLWWAPEGSWVAFEDRCPHRLAPLSEGFIHPQNQRLVCAYHGWTFSGDSHCMNIPQADSLQLEDAARTNPRACATAYPARVEAGLVFVWPDAAETRFVDAAASPLPIPPGMQADLAKEDIYLRDLPYSYDVLVENLVDPSHLPISHHGQYGQDQADATALQMKPAASPVMAGFDPTVAFQFQPLSTSPLSLGAGTQQVEFHAPSLIWYHGSETERPAPDLVLYAVPTMAGRCRIFQSIVPRKTAAHAGFGSQARGLLAAAAKPTQLLSMLVGYGPGTPKWVRHLEGLDVDDGDAIILNHQDRLLQTDKAAGRAWEESCFIPTSADRGLSAVRRWLSQAKAERFSPPGSTLPLTRKKLLDRYEQHVRKCPHCSKALKFFDTFHYACRFLAQALCTSALMLFIISVGLQNTIPLGAESLFAAITPYTRKFVLAGAIFAVISWFVCNKIIPRFHYVDYVHSGRHG</sequence>
<reference evidence="17 18" key="1">
    <citation type="journal article" date="2024" name="Nat. Commun.">
        <title>Phylogenomics reveals the evolutionary origins of lichenization in chlorophyte algae.</title>
        <authorList>
            <person name="Puginier C."/>
            <person name="Libourel C."/>
            <person name="Otte J."/>
            <person name="Skaloud P."/>
            <person name="Haon M."/>
            <person name="Grisel S."/>
            <person name="Petersen M."/>
            <person name="Berrin J.G."/>
            <person name="Delaux P.M."/>
            <person name="Dal Grande F."/>
            <person name="Keller J."/>
        </authorList>
    </citation>
    <scope>NUCLEOTIDE SEQUENCE [LARGE SCALE GENOMIC DNA]</scope>
    <source>
        <strain evidence="17 18">SAG 2043</strain>
    </source>
</reference>
<comment type="caution">
    <text evidence="17">The sequence shown here is derived from an EMBL/GenBank/DDBJ whole genome shotgun (WGS) entry which is preliminary data.</text>
</comment>
<dbReference type="Gene3D" id="3.90.380.10">
    <property type="entry name" value="Naphthalene 1,2-dioxygenase Alpha Subunit, Chain A, domain 1"/>
    <property type="match status" value="1"/>
</dbReference>
<keyword evidence="18" id="KW-1185">Reference proteome</keyword>
<keyword evidence="11" id="KW-0408">Iron</keyword>
<gene>
    <name evidence="17" type="ORF">WJX72_005578</name>
</gene>
<dbReference type="PROSITE" id="PS51296">
    <property type="entry name" value="RIESKE"/>
    <property type="match status" value="1"/>
</dbReference>
<dbReference type="GO" id="GO:0046872">
    <property type="term" value="F:metal ion binding"/>
    <property type="evidence" value="ECO:0007669"/>
    <property type="project" value="UniProtKB-KW"/>
</dbReference>
<dbReference type="EMBL" id="JALJOR010000001">
    <property type="protein sequence ID" value="KAK9829396.1"/>
    <property type="molecule type" value="Genomic_DNA"/>
</dbReference>
<evidence type="ECO:0000313" key="18">
    <source>
        <dbReference type="Proteomes" id="UP001489004"/>
    </source>
</evidence>
<evidence type="ECO:0000256" key="8">
    <source>
        <dbReference type="ARBA" id="ARBA00022946"/>
    </source>
</evidence>
<keyword evidence="10" id="KW-0560">Oxidoreductase</keyword>
<dbReference type="InterPro" id="IPR050584">
    <property type="entry name" value="Cholesterol_7-desaturase"/>
</dbReference>
<keyword evidence="6" id="KW-0001">2Fe-2S</keyword>
<dbReference type="AlphaFoldDB" id="A0AAW1R6E6"/>
<dbReference type="GO" id="GO:0010277">
    <property type="term" value="F:chlorophyllide a oxygenase activity"/>
    <property type="evidence" value="ECO:0007669"/>
    <property type="project" value="InterPro"/>
</dbReference>
<dbReference type="GO" id="GO:0009507">
    <property type="term" value="C:chloroplast"/>
    <property type="evidence" value="ECO:0007669"/>
    <property type="project" value="UniProtKB-SubCell"/>
</dbReference>
<dbReference type="Proteomes" id="UP001489004">
    <property type="component" value="Unassembled WGS sequence"/>
</dbReference>
<organism evidence="17 18">
    <name type="scientific">[Myrmecia] bisecta</name>
    <dbReference type="NCBI Taxonomy" id="41462"/>
    <lineage>
        <taxon>Eukaryota</taxon>
        <taxon>Viridiplantae</taxon>
        <taxon>Chlorophyta</taxon>
        <taxon>core chlorophytes</taxon>
        <taxon>Trebouxiophyceae</taxon>
        <taxon>Trebouxiales</taxon>
        <taxon>Trebouxiaceae</taxon>
        <taxon>Myrmecia</taxon>
    </lineage>
</organism>
<feature type="transmembrane region" description="Helical" evidence="15">
    <location>
        <begin position="556"/>
        <end position="575"/>
    </location>
</feature>
<dbReference type="InterPro" id="IPR017941">
    <property type="entry name" value="Rieske_2Fe-2S"/>
</dbReference>
<evidence type="ECO:0000259" key="16">
    <source>
        <dbReference type="PROSITE" id="PS51296"/>
    </source>
</evidence>
<evidence type="ECO:0000256" key="2">
    <source>
        <dbReference type="ARBA" id="ARBA00004370"/>
    </source>
</evidence>
<dbReference type="InterPro" id="IPR036922">
    <property type="entry name" value="Rieske_2Fe-2S_sf"/>
</dbReference>
<feature type="region of interest" description="Disordered" evidence="14">
    <location>
        <begin position="57"/>
        <end position="95"/>
    </location>
</feature>
<dbReference type="InterPro" id="IPR013626">
    <property type="entry name" value="PaO"/>
</dbReference>
<dbReference type="Gene3D" id="2.102.10.10">
    <property type="entry name" value="Rieske [2Fe-2S] iron-sulphur domain"/>
    <property type="match status" value="1"/>
</dbReference>
<evidence type="ECO:0000256" key="14">
    <source>
        <dbReference type="SAM" id="MobiDB-lite"/>
    </source>
</evidence>
<keyword evidence="3" id="KW-0150">Chloroplast</keyword>
<evidence type="ECO:0000256" key="11">
    <source>
        <dbReference type="ARBA" id="ARBA00023004"/>
    </source>
</evidence>
<dbReference type="PANTHER" id="PTHR21266">
    <property type="entry name" value="IRON-SULFUR DOMAIN CONTAINING PROTEIN"/>
    <property type="match status" value="1"/>
</dbReference>
<dbReference type="PANTHER" id="PTHR21266:SF32">
    <property type="entry name" value="CHOLESTEROL 7-DESATURASE NVD"/>
    <property type="match status" value="1"/>
</dbReference>
<comment type="subcellular location">
    <subcellularLocation>
        <location evidence="2">Membrane</location>
    </subcellularLocation>
    <subcellularLocation>
        <location evidence="1">Plastid</location>
        <location evidence="1">Chloroplast</location>
    </subcellularLocation>
</comment>
<keyword evidence="9 15" id="KW-1133">Transmembrane helix</keyword>
<evidence type="ECO:0000256" key="4">
    <source>
        <dbReference type="ARBA" id="ARBA00022640"/>
    </source>
</evidence>
<name>A0AAW1R6E6_9CHLO</name>
<keyword evidence="7" id="KW-0479">Metal-binding</keyword>
<feature type="compositionally biased region" description="Polar residues" evidence="14">
    <location>
        <begin position="58"/>
        <end position="67"/>
    </location>
</feature>
<proteinExistence type="predicted"/>
<evidence type="ECO:0000256" key="15">
    <source>
        <dbReference type="SAM" id="Phobius"/>
    </source>
</evidence>
<evidence type="ECO:0000256" key="12">
    <source>
        <dbReference type="ARBA" id="ARBA00023014"/>
    </source>
</evidence>
<evidence type="ECO:0000256" key="7">
    <source>
        <dbReference type="ARBA" id="ARBA00022723"/>
    </source>
</evidence>
<dbReference type="SUPFAM" id="SSF50022">
    <property type="entry name" value="ISP domain"/>
    <property type="match status" value="1"/>
</dbReference>
<evidence type="ECO:0000256" key="10">
    <source>
        <dbReference type="ARBA" id="ARBA00023002"/>
    </source>
</evidence>
<dbReference type="Pfam" id="PF00355">
    <property type="entry name" value="Rieske"/>
    <property type="match status" value="1"/>
</dbReference>
<evidence type="ECO:0000256" key="13">
    <source>
        <dbReference type="ARBA" id="ARBA00023136"/>
    </source>
</evidence>
<evidence type="ECO:0000256" key="6">
    <source>
        <dbReference type="ARBA" id="ARBA00022714"/>
    </source>
</evidence>
<feature type="transmembrane region" description="Helical" evidence="15">
    <location>
        <begin position="515"/>
        <end position="535"/>
    </location>
</feature>
<evidence type="ECO:0000256" key="1">
    <source>
        <dbReference type="ARBA" id="ARBA00004229"/>
    </source>
</evidence>
<feature type="domain" description="Rieske" evidence="16">
    <location>
        <begin position="104"/>
        <end position="216"/>
    </location>
</feature>
<dbReference type="SUPFAM" id="SSF55961">
    <property type="entry name" value="Bet v1-like"/>
    <property type="match status" value="1"/>
</dbReference>
<evidence type="ECO:0000256" key="9">
    <source>
        <dbReference type="ARBA" id="ARBA00022989"/>
    </source>
</evidence>
<keyword evidence="5 15" id="KW-0812">Transmembrane</keyword>
<protein>
    <recommendedName>
        <fullName evidence="16">Rieske domain-containing protein</fullName>
    </recommendedName>
</protein>
<keyword evidence="12" id="KW-0411">Iron-sulfur</keyword>
<evidence type="ECO:0000256" key="5">
    <source>
        <dbReference type="ARBA" id="ARBA00022692"/>
    </source>
</evidence>
<accession>A0AAW1R6E6</accession>